<evidence type="ECO:0000259" key="1">
    <source>
        <dbReference type="Pfam" id="PF18753"/>
    </source>
</evidence>
<dbReference type="KEGG" id="ovb:NB640_11110"/>
<protein>
    <recommendedName>
        <fullName evidence="1">Nucleotide modification associated domain-containing protein</fullName>
    </recommendedName>
</protein>
<sequence>MGKLYTYIVAEDTGLAPNPFFQWCTLALATPNHMHARAFSGDWIAGFFPVSGQYRLLYAMEVQLRLSLSDYFLHPDFECKKPDVKGTDEQKYGDNFYSLENGIWLQHQTLHHRGDEWRQKDTRHNPPVFASQKYWYFGKNAVEVPAEFSELVPRQGMQVNHPHPEKAAAFKTWVEGYRKGMHAYPRDFSEAADDAFSIFRTL</sequence>
<dbReference type="AlphaFoldDB" id="A0A9E9LWX6"/>
<reference evidence="2" key="1">
    <citation type="journal article" date="2022" name="Front. Microbiol.">
        <title>New perspectives on an old grouping: The genomic and phenotypic variability of Oxalobacter formigenes and the implications for calcium oxalate stone prevention.</title>
        <authorList>
            <person name="Chmiel J.A."/>
            <person name="Carr C."/>
            <person name="Stuivenberg G.A."/>
            <person name="Venema R."/>
            <person name="Chanyi R.M."/>
            <person name="Al K.F."/>
            <person name="Giguere D."/>
            <person name="Say H."/>
            <person name="Akouris P.P."/>
            <person name="Dominguez Romero S.A."/>
            <person name="Kwong A."/>
            <person name="Tai V."/>
            <person name="Koval S.F."/>
            <person name="Razvi H."/>
            <person name="Bjazevic J."/>
            <person name="Burton J.P."/>
        </authorList>
    </citation>
    <scope>NUCLEOTIDE SEQUENCE</scope>
    <source>
        <strain evidence="2">WoOx3</strain>
    </source>
</reference>
<name>A0A9E9LWX6_9BURK</name>
<feature type="domain" description="Nucleotide modification associated" evidence="1">
    <location>
        <begin position="1"/>
        <end position="190"/>
    </location>
</feature>
<dbReference type="RefSeq" id="WP_269308765.1">
    <property type="nucleotide sequence ID" value="NZ_CP098242.1"/>
</dbReference>
<accession>A0A9E9LWX6</accession>
<evidence type="ECO:0000313" key="2">
    <source>
        <dbReference type="EMBL" id="WAW09761.1"/>
    </source>
</evidence>
<proteinExistence type="predicted"/>
<evidence type="ECO:0000313" key="3">
    <source>
        <dbReference type="Proteomes" id="UP001156215"/>
    </source>
</evidence>
<dbReference type="InterPro" id="IPR041180">
    <property type="entry name" value="Nmad2"/>
</dbReference>
<dbReference type="EMBL" id="CP098242">
    <property type="protein sequence ID" value="WAW09761.1"/>
    <property type="molecule type" value="Genomic_DNA"/>
</dbReference>
<keyword evidence="3" id="KW-1185">Reference proteome</keyword>
<organism evidence="2 3">
    <name type="scientific">Oxalobacter vibrioformis</name>
    <dbReference type="NCBI Taxonomy" id="933080"/>
    <lineage>
        <taxon>Bacteria</taxon>
        <taxon>Pseudomonadati</taxon>
        <taxon>Pseudomonadota</taxon>
        <taxon>Betaproteobacteria</taxon>
        <taxon>Burkholderiales</taxon>
        <taxon>Oxalobacteraceae</taxon>
        <taxon>Oxalobacter</taxon>
    </lineage>
</organism>
<gene>
    <name evidence="2" type="ORF">NB640_11110</name>
</gene>
<dbReference type="Proteomes" id="UP001156215">
    <property type="component" value="Chromosome"/>
</dbReference>
<dbReference type="Pfam" id="PF18753">
    <property type="entry name" value="Nmad2"/>
    <property type="match status" value="1"/>
</dbReference>